<evidence type="ECO:0000313" key="1">
    <source>
        <dbReference type="EMBL" id="MDR7303776.1"/>
    </source>
</evidence>
<dbReference type="EMBL" id="JAVDXW010000001">
    <property type="protein sequence ID" value="MDR7303776.1"/>
    <property type="molecule type" value="Genomic_DNA"/>
</dbReference>
<evidence type="ECO:0000313" key="2">
    <source>
        <dbReference type="Proteomes" id="UP001180845"/>
    </source>
</evidence>
<gene>
    <name evidence="1" type="ORF">JOF55_003957</name>
</gene>
<protein>
    <submittedName>
        <fullName evidence="1">Uncharacterized protein</fullName>
    </submittedName>
</protein>
<name>A0AAE4CNT4_9ACTN</name>
<dbReference type="AlphaFoldDB" id="A0AAE4CNT4"/>
<accession>A0AAE4CNT4</accession>
<reference evidence="1" key="1">
    <citation type="submission" date="2023-07" db="EMBL/GenBank/DDBJ databases">
        <title>Sequencing the genomes of 1000 actinobacteria strains.</title>
        <authorList>
            <person name="Klenk H.-P."/>
        </authorList>
    </citation>
    <scope>NUCLEOTIDE SEQUENCE</scope>
    <source>
        <strain evidence="1">DSM 45977</strain>
    </source>
</reference>
<dbReference type="Proteomes" id="UP001180845">
    <property type="component" value="Unassembled WGS sequence"/>
</dbReference>
<organism evidence="1 2">
    <name type="scientific">Haloactinomyces albus</name>
    <dbReference type="NCBI Taxonomy" id="1352928"/>
    <lineage>
        <taxon>Bacteria</taxon>
        <taxon>Bacillati</taxon>
        <taxon>Actinomycetota</taxon>
        <taxon>Actinomycetes</taxon>
        <taxon>Actinopolysporales</taxon>
        <taxon>Actinopolysporaceae</taxon>
        <taxon>Haloactinomyces</taxon>
    </lineage>
</organism>
<comment type="caution">
    <text evidence="1">The sequence shown here is derived from an EMBL/GenBank/DDBJ whole genome shotgun (WGS) entry which is preliminary data.</text>
</comment>
<keyword evidence="2" id="KW-1185">Reference proteome</keyword>
<sequence>MLWAAAGIDQRLCGGLDVLCGALRRTLHGGGHDRAVCAGEELAAELLGVLGHVVIRSLGEGNSVQRTGAGSR</sequence>
<dbReference type="RefSeq" id="WP_310276393.1">
    <property type="nucleotide sequence ID" value="NZ_JAVDXW010000001.1"/>
</dbReference>
<proteinExistence type="predicted"/>